<keyword evidence="2 5" id="KW-0812">Transmembrane</keyword>
<keyword evidence="3 5" id="KW-1133">Transmembrane helix</keyword>
<dbReference type="PANTHER" id="PTHR43229">
    <property type="entry name" value="NODULATION PROTEIN J"/>
    <property type="match status" value="1"/>
</dbReference>
<evidence type="ECO:0000256" key="3">
    <source>
        <dbReference type="ARBA" id="ARBA00022989"/>
    </source>
</evidence>
<evidence type="ECO:0000313" key="8">
    <source>
        <dbReference type="Proteomes" id="UP000051922"/>
    </source>
</evidence>
<sequence length="289" mass="31660">MIALVQRDLLLYFRNHSRVLFSLMGAMIAFVLYLVFLKNMIQSSWQSYPGSDVLLDQWLIGGTLAITGITTTLAGLTQVVSDRESQVRQDLLQTDISDTQLMISYLAGASLIGVLMQIIMFAIMLGYFHMQDNLSITWEQTGLLLALMLLNAILSAAINAVVINFVRSMSSLASLSTVIGTGAGFLVGGLIPIGKLPDFAQKLIKVTPGSYIASLNRQVLMNDQLASAFGDHLSTQHHFEKLLGVRLDWDGLLTRQETLNIVIVALVLATALTLIPQLIAGRQRRQLTA</sequence>
<dbReference type="AlphaFoldDB" id="A0A0R1TZN3"/>
<feature type="transmembrane region" description="Helical" evidence="5">
    <location>
        <begin position="20"/>
        <end position="37"/>
    </location>
</feature>
<reference evidence="7 8" key="1">
    <citation type="journal article" date="2015" name="Genome Announc.">
        <title>Expanding the biotechnology potential of lactobacilli through comparative genomics of 213 strains and associated genera.</title>
        <authorList>
            <person name="Sun Z."/>
            <person name="Harris H.M."/>
            <person name="McCann A."/>
            <person name="Guo C."/>
            <person name="Argimon S."/>
            <person name="Zhang W."/>
            <person name="Yang X."/>
            <person name="Jeffery I.B."/>
            <person name="Cooney J.C."/>
            <person name="Kagawa T.F."/>
            <person name="Liu W."/>
            <person name="Song Y."/>
            <person name="Salvetti E."/>
            <person name="Wrobel A."/>
            <person name="Rasinkangas P."/>
            <person name="Parkhill J."/>
            <person name="Rea M.C."/>
            <person name="O'Sullivan O."/>
            <person name="Ritari J."/>
            <person name="Douillard F.P."/>
            <person name="Paul Ross R."/>
            <person name="Yang R."/>
            <person name="Briner A.E."/>
            <person name="Felis G.E."/>
            <person name="de Vos W.M."/>
            <person name="Barrangou R."/>
            <person name="Klaenhammer T.R."/>
            <person name="Caufield P.W."/>
            <person name="Cui Y."/>
            <person name="Zhang H."/>
            <person name="O'Toole P.W."/>
        </authorList>
    </citation>
    <scope>NUCLEOTIDE SEQUENCE [LARGE SCALE GENOMIC DNA]</scope>
    <source>
        <strain evidence="7 8">DSM 15945</strain>
    </source>
</reference>
<evidence type="ECO:0000256" key="2">
    <source>
        <dbReference type="ARBA" id="ARBA00022692"/>
    </source>
</evidence>
<dbReference type="Proteomes" id="UP000051922">
    <property type="component" value="Unassembled WGS sequence"/>
</dbReference>
<dbReference type="GO" id="GO:0016020">
    <property type="term" value="C:membrane"/>
    <property type="evidence" value="ECO:0007669"/>
    <property type="project" value="UniProtKB-SubCell"/>
</dbReference>
<feature type="domain" description="ABC-2 type transporter transmembrane" evidence="6">
    <location>
        <begin position="59"/>
        <end position="272"/>
    </location>
</feature>
<name>A0A0R1TZN3_9LACO</name>
<gene>
    <name evidence="7" type="ORF">FC50_GL000587</name>
</gene>
<dbReference type="PATRIC" id="fig|1423783.4.peg.607"/>
<dbReference type="EMBL" id="AZFJ01000040">
    <property type="protein sequence ID" value="KRL86625.1"/>
    <property type="molecule type" value="Genomic_DNA"/>
</dbReference>
<comment type="subcellular location">
    <subcellularLocation>
        <location evidence="1">Membrane</location>
        <topology evidence="1">Multi-pass membrane protein</topology>
    </subcellularLocation>
</comment>
<evidence type="ECO:0000313" key="7">
    <source>
        <dbReference type="EMBL" id="KRL86625.1"/>
    </source>
</evidence>
<dbReference type="PANTHER" id="PTHR43229:SF2">
    <property type="entry name" value="NODULATION PROTEIN J"/>
    <property type="match status" value="1"/>
</dbReference>
<protein>
    <submittedName>
        <fullName evidence="7">ABC transporter permease</fullName>
    </submittedName>
</protein>
<evidence type="ECO:0000256" key="5">
    <source>
        <dbReference type="SAM" id="Phobius"/>
    </source>
</evidence>
<dbReference type="InterPro" id="IPR013525">
    <property type="entry name" value="ABC2_TM"/>
</dbReference>
<dbReference type="OrthoDB" id="162334at2"/>
<keyword evidence="8" id="KW-1185">Reference proteome</keyword>
<dbReference type="GO" id="GO:0140359">
    <property type="term" value="F:ABC-type transporter activity"/>
    <property type="evidence" value="ECO:0007669"/>
    <property type="project" value="InterPro"/>
</dbReference>
<feature type="transmembrane region" description="Helical" evidence="5">
    <location>
        <begin position="142"/>
        <end position="165"/>
    </location>
</feature>
<evidence type="ECO:0000259" key="6">
    <source>
        <dbReference type="Pfam" id="PF12698"/>
    </source>
</evidence>
<dbReference type="STRING" id="1423783.FC50_GL000587"/>
<feature type="transmembrane region" description="Helical" evidence="5">
    <location>
        <begin position="259"/>
        <end position="280"/>
    </location>
</feature>
<evidence type="ECO:0000256" key="1">
    <source>
        <dbReference type="ARBA" id="ARBA00004141"/>
    </source>
</evidence>
<proteinExistence type="predicted"/>
<organism evidence="7 8">
    <name type="scientific">Lacticaseibacillus pantheris DSM 15945 = JCM 12539 = NBRC 106106</name>
    <dbReference type="NCBI Taxonomy" id="1423783"/>
    <lineage>
        <taxon>Bacteria</taxon>
        <taxon>Bacillati</taxon>
        <taxon>Bacillota</taxon>
        <taxon>Bacilli</taxon>
        <taxon>Lactobacillales</taxon>
        <taxon>Lactobacillaceae</taxon>
        <taxon>Lacticaseibacillus</taxon>
    </lineage>
</organism>
<dbReference type="InterPro" id="IPR051784">
    <property type="entry name" value="Nod_factor_ABC_transporter"/>
</dbReference>
<keyword evidence="4 5" id="KW-0472">Membrane</keyword>
<feature type="transmembrane region" description="Helical" evidence="5">
    <location>
        <begin position="57"/>
        <end position="80"/>
    </location>
</feature>
<feature type="transmembrane region" description="Helical" evidence="5">
    <location>
        <begin position="101"/>
        <end position="130"/>
    </location>
</feature>
<dbReference type="Pfam" id="PF12698">
    <property type="entry name" value="ABC2_membrane_3"/>
    <property type="match status" value="1"/>
</dbReference>
<dbReference type="RefSeq" id="WP_054648445.1">
    <property type="nucleotide sequence ID" value="NZ_AZFJ01000040.1"/>
</dbReference>
<evidence type="ECO:0000256" key="4">
    <source>
        <dbReference type="ARBA" id="ARBA00023136"/>
    </source>
</evidence>
<accession>A0A0R1TZN3</accession>
<comment type="caution">
    <text evidence="7">The sequence shown here is derived from an EMBL/GenBank/DDBJ whole genome shotgun (WGS) entry which is preliminary data.</text>
</comment>
<feature type="transmembrane region" description="Helical" evidence="5">
    <location>
        <begin position="172"/>
        <end position="193"/>
    </location>
</feature>